<feature type="domain" description="Thioredoxin" evidence="6">
    <location>
        <begin position="1"/>
        <end position="111"/>
    </location>
</feature>
<evidence type="ECO:0000256" key="2">
    <source>
        <dbReference type="ARBA" id="ARBA00022448"/>
    </source>
</evidence>
<dbReference type="PRINTS" id="PR00421">
    <property type="entry name" value="THIOREDOXIN"/>
</dbReference>
<evidence type="ECO:0000256" key="4">
    <source>
        <dbReference type="ARBA" id="ARBA00023157"/>
    </source>
</evidence>
<dbReference type="Pfam" id="PF14559">
    <property type="entry name" value="TPR_19"/>
    <property type="match status" value="1"/>
</dbReference>
<dbReference type="PANTHER" id="PTHR45663">
    <property type="entry name" value="GEO12009P1"/>
    <property type="match status" value="1"/>
</dbReference>
<dbReference type="Pfam" id="PF00085">
    <property type="entry name" value="Thioredoxin"/>
    <property type="match status" value="1"/>
</dbReference>
<dbReference type="AlphaFoldDB" id="A0A974SN12"/>
<keyword evidence="3" id="KW-0249">Electron transport</keyword>
<name>A0A974SN12_9RHOO</name>
<keyword evidence="2" id="KW-0813">Transport</keyword>
<dbReference type="GO" id="GO:0015035">
    <property type="term" value="F:protein-disulfide reductase activity"/>
    <property type="evidence" value="ECO:0007669"/>
    <property type="project" value="UniProtKB-ARBA"/>
</dbReference>
<dbReference type="GO" id="GO:0006950">
    <property type="term" value="P:response to stress"/>
    <property type="evidence" value="ECO:0007669"/>
    <property type="project" value="UniProtKB-ARBA"/>
</dbReference>
<evidence type="ECO:0000313" key="8">
    <source>
        <dbReference type="Proteomes" id="UP000663444"/>
    </source>
</evidence>
<dbReference type="FunFam" id="3.40.30.10:FF:000001">
    <property type="entry name" value="Thioredoxin"/>
    <property type="match status" value="1"/>
</dbReference>
<dbReference type="CDD" id="cd02956">
    <property type="entry name" value="ybbN"/>
    <property type="match status" value="1"/>
</dbReference>
<dbReference type="RefSeq" id="WP_203385742.1">
    <property type="nucleotide sequence ID" value="NZ_CP064781.1"/>
</dbReference>
<evidence type="ECO:0000313" key="7">
    <source>
        <dbReference type="EMBL" id="QRJ62213.1"/>
    </source>
</evidence>
<dbReference type="EMBL" id="CP064781">
    <property type="protein sequence ID" value="QRJ62213.1"/>
    <property type="molecule type" value="Genomic_DNA"/>
</dbReference>
<reference evidence="7" key="1">
    <citation type="submission" date="2020-11" db="EMBL/GenBank/DDBJ databases">
        <title>Azospira restricta DSM 18626 genome sequence.</title>
        <authorList>
            <person name="Moe W.M."/>
        </authorList>
    </citation>
    <scope>NUCLEOTIDE SEQUENCE</scope>
    <source>
        <strain evidence="7">DSM 18626</strain>
    </source>
</reference>
<dbReference type="Gene3D" id="3.40.30.10">
    <property type="entry name" value="Glutaredoxin"/>
    <property type="match status" value="1"/>
</dbReference>
<gene>
    <name evidence="7" type="ORF">IWH25_10420</name>
</gene>
<evidence type="ECO:0000256" key="5">
    <source>
        <dbReference type="ARBA" id="ARBA00023284"/>
    </source>
</evidence>
<accession>A0A974SN12</accession>
<dbReference type="PROSITE" id="PS51352">
    <property type="entry name" value="THIOREDOXIN_2"/>
    <property type="match status" value="1"/>
</dbReference>
<dbReference type="KEGG" id="ares:IWH25_10420"/>
<dbReference type="SUPFAM" id="SSF52833">
    <property type="entry name" value="Thioredoxin-like"/>
    <property type="match status" value="1"/>
</dbReference>
<evidence type="ECO:0000259" key="6">
    <source>
        <dbReference type="PROSITE" id="PS51352"/>
    </source>
</evidence>
<comment type="similarity">
    <text evidence="1">Belongs to the thioredoxin family.</text>
</comment>
<dbReference type="PANTHER" id="PTHR45663:SF11">
    <property type="entry name" value="GEO12009P1"/>
    <property type="match status" value="1"/>
</dbReference>
<dbReference type="GO" id="GO:0005737">
    <property type="term" value="C:cytoplasm"/>
    <property type="evidence" value="ECO:0007669"/>
    <property type="project" value="TreeGrafter"/>
</dbReference>
<evidence type="ECO:0000256" key="3">
    <source>
        <dbReference type="ARBA" id="ARBA00022982"/>
    </source>
</evidence>
<dbReference type="Gene3D" id="1.25.40.10">
    <property type="entry name" value="Tetratricopeptide repeat domain"/>
    <property type="match status" value="2"/>
</dbReference>
<dbReference type="InterPro" id="IPR013766">
    <property type="entry name" value="Thioredoxin_domain"/>
</dbReference>
<dbReference type="Proteomes" id="UP000663444">
    <property type="component" value="Chromosome"/>
</dbReference>
<proteinExistence type="inferred from homology"/>
<keyword evidence="8" id="KW-1185">Reference proteome</keyword>
<evidence type="ECO:0000256" key="1">
    <source>
        <dbReference type="ARBA" id="ARBA00008987"/>
    </source>
</evidence>
<protein>
    <submittedName>
        <fullName evidence="7">Tetratricopeptide repeat protein</fullName>
    </submittedName>
</protein>
<keyword evidence="5" id="KW-0676">Redox-active center</keyword>
<dbReference type="InterPro" id="IPR011990">
    <property type="entry name" value="TPR-like_helical_dom_sf"/>
</dbReference>
<sequence length="283" mass="31163">MSEFSYDVGLDNFEAAVLQASREVPVVVDFWAPWCQPCQTLTPLLEKLAEEYGGRFRLAKVNADDYPEIAQQFGVRSIPTVKVVFDGRLVDEFTGALPEGELRAFLDRLTPSPAEPLRAEAAALVAEGRREEALACLVEASRLDPANEAVRLDGAELLIELGRGDEARALLASDFVHEVERAEALKKRLELAAVKIDTAALDARLAANADDHAARLERSRALAGAGKYREALEDALEVVRRDRFYDEGAGRKAMLELFALLGGSEQHDDLVREYRRALSTALN</sequence>
<dbReference type="InterPro" id="IPR036249">
    <property type="entry name" value="Thioredoxin-like_sf"/>
</dbReference>
<dbReference type="SUPFAM" id="SSF48452">
    <property type="entry name" value="TPR-like"/>
    <property type="match status" value="1"/>
</dbReference>
<organism evidence="7 8">
    <name type="scientific">Azospira restricta</name>
    <dbReference type="NCBI Taxonomy" id="404405"/>
    <lineage>
        <taxon>Bacteria</taxon>
        <taxon>Pseudomonadati</taxon>
        <taxon>Pseudomonadota</taxon>
        <taxon>Betaproteobacteria</taxon>
        <taxon>Rhodocyclales</taxon>
        <taxon>Rhodocyclaceae</taxon>
        <taxon>Azospira</taxon>
    </lineage>
</organism>
<keyword evidence="4" id="KW-1015">Disulfide bond</keyword>
<dbReference type="Pfam" id="PF14561">
    <property type="entry name" value="TPR_20"/>
    <property type="match status" value="1"/>
</dbReference>